<gene>
    <name evidence="7" type="primary">LOC111107336</name>
</gene>
<dbReference type="GeneID" id="111107336"/>
<organism evidence="6 7">
    <name type="scientific">Crassostrea virginica</name>
    <name type="common">Eastern oyster</name>
    <dbReference type="NCBI Taxonomy" id="6565"/>
    <lineage>
        <taxon>Eukaryota</taxon>
        <taxon>Metazoa</taxon>
        <taxon>Spiralia</taxon>
        <taxon>Lophotrochozoa</taxon>
        <taxon>Mollusca</taxon>
        <taxon>Bivalvia</taxon>
        <taxon>Autobranchia</taxon>
        <taxon>Pteriomorphia</taxon>
        <taxon>Ostreida</taxon>
        <taxon>Ostreoidea</taxon>
        <taxon>Ostreidae</taxon>
        <taxon>Crassostrea</taxon>
    </lineage>
</organism>
<dbReference type="KEGG" id="cvn:111107336"/>
<evidence type="ECO:0000259" key="4">
    <source>
        <dbReference type="Pfam" id="PF26103"/>
    </source>
</evidence>
<protein>
    <submittedName>
        <fullName evidence="7">Ectopic P granules protein 5 homolog</fullName>
    </submittedName>
</protein>
<feature type="domain" description="Epg5-like TPR" evidence="5">
    <location>
        <begin position="1356"/>
        <end position="1551"/>
    </location>
</feature>
<dbReference type="Pfam" id="PF26106">
    <property type="entry name" value="TPR_Epg5_C"/>
    <property type="match status" value="1"/>
</dbReference>
<dbReference type="Pfam" id="PF26573">
    <property type="entry name" value="TPR_Epg5_2"/>
    <property type="match status" value="1"/>
</dbReference>
<name>A0A8B8B471_CRAVI</name>
<dbReference type="Pfam" id="PF26103">
    <property type="entry name" value="TPR_Epg5"/>
    <property type="match status" value="1"/>
</dbReference>
<dbReference type="PANTHER" id="PTHR31139:SF4">
    <property type="entry name" value="ECTOPIC P GRANULES PROTEIN 5 HOMOLOG"/>
    <property type="match status" value="1"/>
</dbReference>
<feature type="region of interest" description="Disordered" evidence="3">
    <location>
        <begin position="90"/>
        <end position="112"/>
    </location>
</feature>
<evidence type="ECO:0000256" key="3">
    <source>
        <dbReference type="SAM" id="MobiDB-lite"/>
    </source>
</evidence>
<dbReference type="RefSeq" id="XP_022298207.1">
    <property type="nucleotide sequence ID" value="XM_022442499.1"/>
</dbReference>
<comment type="similarity">
    <text evidence="1">Belongs to the EPG5 family.</text>
</comment>
<feature type="region of interest" description="Disordered" evidence="3">
    <location>
        <begin position="1"/>
        <end position="22"/>
    </location>
</feature>
<reference evidence="7" key="1">
    <citation type="submission" date="2025-08" db="UniProtKB">
        <authorList>
            <consortium name="RefSeq"/>
        </authorList>
    </citation>
    <scope>IDENTIFICATION</scope>
    <source>
        <tissue evidence="7">Whole sample</tissue>
    </source>
</reference>
<feature type="compositionally biased region" description="Basic and acidic residues" evidence="3">
    <location>
        <begin position="99"/>
        <end position="112"/>
    </location>
</feature>
<feature type="compositionally biased region" description="Basic and acidic residues" evidence="3">
    <location>
        <begin position="1"/>
        <end position="10"/>
    </location>
</feature>
<dbReference type="GO" id="GO:0097352">
    <property type="term" value="P:autophagosome maturation"/>
    <property type="evidence" value="ECO:0007669"/>
    <property type="project" value="TreeGrafter"/>
</dbReference>
<evidence type="ECO:0000313" key="6">
    <source>
        <dbReference type="Proteomes" id="UP000694844"/>
    </source>
</evidence>
<sequence>MAEAVRDKSSSSKRKIKKSKDTVAFMKARDSNISERDIANQNITSDETKLAHEEIEEKNIQIEKLVNMLPEPPLTNPEISEQDKIAGKGEVNIPVEQEPPDKVEIPMEHEPPDKVEIAVKHEPTAEMKVQAEDTSGTVVHDASKSDTTEPVVESHSSSDSQDLTVNKPQVDLNGIGVIQDAISQRDPSFIRSESFYSAVSSIEEEGGERNLDVDFKDFQQGESLEIDSKEDLTIKEKASGVDTKSDMNLTLNKEETISDVPKISEHDTESSRVISTSKLEQIQNEELTVLKQKPSSPDELYPVLDTFVEQISISSEKLEVISCSVGPSVGTASAPQFEVPVERPSEGHTHHTVNLWARLQPLTQEQLQSLYYNAQLANNPAYIDRFIQSELKRVNHEFYEILLSYLGARKHFLSVEQEVQVLQGDYHQFREQSWLTVKQSMPAKGLCGDGASCKTVHMYESVEFQDDVFSNCKKTLTSIRHNIQNQLALYSYSSQLARLQVESYIHNLFMSAPFLRDIPKNAPVQACHAHRPEVQHQVNRLRDCITVLFVFHRQPIKDQEFVQNIRKWTQRLVSALVRVATYEDHLFVLNHILRCPAGVSRWGTSLVQVPAFPVQQPGSPFSFDSPVLDHILTCLATVLMPIKGREDFVALMGKCSTVEGGNQSNNWIMVDSDGEEDEDPKNAWLYLHENDVVAILNQLQVAEVFKHVLLMSSNSDGSPRYDCHLTTESLFLKLLAFCTCLVDVLGCGLQSYNLPRYKQLNKRIGRMIRMTVQYVSDHWENFYDLNKSTMTQEQLGRLQFEYNCFFQRCTNAILSAEKLGSWQFMTDMPYTTVSKETMWLLLWSVHQGRGQKVTTTNVPSEEECRRFVADPESKLQLADVINLLPTSEVIFLLTALANMAQCRKAGETEFIEAVAFKLFEICYVCSQTREACSKVGRDLLVSVANAHPFILSLLIQGTKDNMENIGSMALYLFQALPFHQWIPCEPDIIVLKQWLLTSDLTQPQNQLTRHVLSQLNWGVDQKTKRLFLPYEIHKQIAILLTEAFGQFITNRNMGFYITESFKQLASAMKQQQTNEQVFNMWAWNVALKLHLHQSSFPSADIALVNISGGVPVLANENSLVPVLKGLKEKNSMACYMSLVITTYGHRDTDFLGEGFDQLVCLTENYHYLPSLHVLRYITPLFVDKPQALIQNDKFLKVVQLLLTADESFMKSAKSLWSQDFPGPITENFSNMILNQARGAGERYLPYCMKTLTLWTQALTKQPRWYQDRNICYILDQMIEMGFSMDNGIAVLQSAFKEVFISHYKESQQQGGVASFVSWVSSGVTTISVPSLTEKLSSAQQFGWLSYLILDIETKMEEETKLWPLLRAELANDTKQSLDQALKKCVMKLKLEYSPGLNSLALYQWSRLAVAMEMDHPLLLLAWQNFFVLFLGRQVSQTTMQQRASIGEKFFESSKHSGDLKKMKKRLGETADFHMKYCSDDPPASVEGRRYAPDKEFHLSLSRMYQTMQLWVQEPMLHDAKLYLPALPQQYQAERLLQLFQNQKDLWMEFVDVKRINHDIETLIRMWSDHVMSADGQRRGERSRKTETSATERILGRLSHHERGVDLPALQPLKALVPDICTTILDEKTATLHLLKSDLSNLKEYAKSFHIRVSKHVGLDDDFCRLFPQLYYNKTNQVKVTIECKSILNPLHKCSNPAVVNLNVQEKAYDEIIQRQTDENRAEYKQLMIEGLSPPPLSVCIAAVHVENAITLLVKLARSSTDDGRRRHYTDLACTLFFLLAEMINEDIEFYPPTRQFYTACIDMLGKEFIEKDPSQTEIVLQFSLNSPAMSGLMSPHFVPINNPHTYVTMYERLVQILQQQNPDLVFMLLTKFEIDQWLQTKSPAPIEVKRFVDILATGLYSCGVDPDSKHSMVFEIYCKHLRAVLKHNFPQNLNYVLTFILSGTAEQKIHPKCWQILQAHCFHATEEEHSSQQTNVCSDMSTEQTKHCLSTLGCFFLQLRTTTPNVGSYGLYPSTTLYTPHITQLTRDLMVCFISKVLPTLQECNPTQVLDMIWQTLIMSFAAWIQPLQTETSPLLPWIQADCEAGKKMVEAFVFVIQYLHQIFHDLIPPHQPDPLTRLWLYFCDVLCNKQVPPHVTNVYNVAFAELPWERLNPNTQVLGTMMQLKDQNCPASFDLLAHVVCQLNWTDIVAFYRQYYGGQEISRVLACVLLLLVQCYGDQKHVEIPNLEKLTLTAEKYDWSALTSDNYRHATNWFLQTCDPRCVLVERSSSSALGLRLLKAAAGFDVASSVAWTSDLSLKRQCYVHSVVQLMCQCTFEADVNLDTVSLILMNLLTEVETVTSSITDTRIQEEESLDLSKEIFALLNNCNPENSSVSLVMTTIVQWLQSSPRSILLMPCVRVASRCLASHKHIVNIVEECIHVYFKGGMDQVAGGGWDHVLAAMQIPDLNIEDFLRTALDEGTFLLLYGYIVQKLPLCQQLMDEQILIGYLLNWITNAKPMQENESKLLLLWHKTLELILRQLDYGGNHVAIIKMLSTLVTSLHLCGEDRASGGILGAIGLGKRSALSPQFRISCRALAAMITLQVYDEMRLRLQPGQALASNGATKQEVGALLSMKSNKLYQSYKNEIEMLCDMVQNESYGLRQTLNLIQQISEMFYREKEYLSVLHMAHRQ</sequence>
<keyword evidence="6" id="KW-1185">Reference proteome</keyword>
<feature type="compositionally biased region" description="Polar residues" evidence="3">
    <location>
        <begin position="154"/>
        <end position="166"/>
    </location>
</feature>
<dbReference type="OrthoDB" id="75419at2759"/>
<evidence type="ECO:0000256" key="1">
    <source>
        <dbReference type="ARBA" id="ARBA00010948"/>
    </source>
</evidence>
<evidence type="ECO:0000259" key="5">
    <source>
        <dbReference type="Pfam" id="PF26573"/>
    </source>
</evidence>
<dbReference type="PANTHER" id="PTHR31139">
    <property type="entry name" value="ECTOPIC P GRANULES PROTEIN 5 HOMOLOG"/>
    <property type="match status" value="1"/>
</dbReference>
<feature type="region of interest" description="Disordered" evidence="3">
    <location>
        <begin position="127"/>
        <end position="166"/>
    </location>
</feature>
<evidence type="ECO:0000256" key="2">
    <source>
        <dbReference type="ARBA" id="ARBA00023006"/>
    </source>
</evidence>
<accession>A0A8B8B471</accession>
<evidence type="ECO:0000313" key="7">
    <source>
        <dbReference type="RefSeq" id="XP_022298207.1"/>
    </source>
</evidence>
<proteinExistence type="inferred from homology"/>
<dbReference type="Proteomes" id="UP000694844">
    <property type="component" value="Chromosome 8"/>
</dbReference>
<dbReference type="InterPro" id="IPR058750">
    <property type="entry name" value="TPR_Epg5"/>
</dbReference>
<feature type="domain" description="Epg5-like central TPR repeats" evidence="4">
    <location>
        <begin position="1812"/>
        <end position="2186"/>
    </location>
</feature>
<keyword evidence="2" id="KW-0072">Autophagy</keyword>
<dbReference type="GO" id="GO:0005737">
    <property type="term" value="C:cytoplasm"/>
    <property type="evidence" value="ECO:0007669"/>
    <property type="project" value="TreeGrafter"/>
</dbReference>
<dbReference type="InterPro" id="IPR051436">
    <property type="entry name" value="Autophagy-related_EPG5"/>
</dbReference>
<dbReference type="InterPro" id="IPR059030">
    <property type="entry name" value="TPR_Epg5_mid"/>
</dbReference>